<comment type="caution">
    <text evidence="2">The sequence shown here is derived from an EMBL/GenBank/DDBJ whole genome shotgun (WGS) entry which is preliminary data.</text>
</comment>
<evidence type="ECO:0000259" key="1">
    <source>
        <dbReference type="PROSITE" id="PS51767"/>
    </source>
</evidence>
<dbReference type="Pfam" id="PF00026">
    <property type="entry name" value="Asp"/>
    <property type="match status" value="1"/>
</dbReference>
<protein>
    <recommendedName>
        <fullName evidence="1">Peptidase A1 domain-containing protein</fullName>
    </recommendedName>
</protein>
<dbReference type="OrthoDB" id="15189at2759"/>
<feature type="domain" description="Peptidase A1" evidence="1">
    <location>
        <begin position="1"/>
        <end position="204"/>
    </location>
</feature>
<evidence type="ECO:0000313" key="2">
    <source>
        <dbReference type="EMBL" id="KJX99746.1"/>
    </source>
</evidence>
<gene>
    <name evidence="2" type="ORF">TI39_contig352g00001</name>
</gene>
<proteinExistence type="predicted"/>
<dbReference type="PROSITE" id="PS51767">
    <property type="entry name" value="PEPTIDASE_A1"/>
    <property type="match status" value="1"/>
</dbReference>
<evidence type="ECO:0000313" key="3">
    <source>
        <dbReference type="Proteomes" id="UP000033647"/>
    </source>
</evidence>
<dbReference type="SUPFAM" id="SSF50630">
    <property type="entry name" value="Acid proteases"/>
    <property type="match status" value="1"/>
</dbReference>
<dbReference type="STRING" id="1047168.A0A0F4GQQ7"/>
<sequence length="213" mass="23420">MACRILIRMVDNLLVEAPLLLITDTPLTAPPLPPTVDNTPLTEAEQNYIGYIIRIDGYNIVPPTGGEPHYFSYEDDTESSKHVLARPSHVEIDCGNWFANIPDDVVNATAALFDPPGRWEDEANGWVADCDAAVPSIALRIDGVDLWFEKKAMLSEPYSSKSGPDYCYLGMQGDNGSGLASAGVTWLQGLVTVYDIGNKRMLFAQRTREPEES</sequence>
<dbReference type="InterPro" id="IPR033121">
    <property type="entry name" value="PEPTIDASE_A1"/>
</dbReference>
<reference evidence="2 3" key="1">
    <citation type="submission" date="2015-03" db="EMBL/GenBank/DDBJ databases">
        <title>RNA-seq based gene annotation and comparative genomics of four Zymoseptoria species reveal species-specific pathogenicity related genes and transposable element activity.</title>
        <authorList>
            <person name="Grandaubert J."/>
            <person name="Bhattacharyya A."/>
            <person name="Stukenbrock E.H."/>
        </authorList>
    </citation>
    <scope>NUCLEOTIDE SEQUENCE [LARGE SCALE GENOMIC DNA]</scope>
    <source>
        <strain evidence="2 3">Zb18110</strain>
    </source>
</reference>
<dbReference type="Proteomes" id="UP000033647">
    <property type="component" value="Unassembled WGS sequence"/>
</dbReference>
<dbReference type="AlphaFoldDB" id="A0A0F4GQQ7"/>
<name>A0A0F4GQQ7_9PEZI</name>
<keyword evidence="3" id="KW-1185">Reference proteome</keyword>
<accession>A0A0F4GQQ7</accession>
<dbReference type="EMBL" id="LAFY01000344">
    <property type="protein sequence ID" value="KJX99746.1"/>
    <property type="molecule type" value="Genomic_DNA"/>
</dbReference>
<organism evidence="2 3">
    <name type="scientific">Zymoseptoria brevis</name>
    <dbReference type="NCBI Taxonomy" id="1047168"/>
    <lineage>
        <taxon>Eukaryota</taxon>
        <taxon>Fungi</taxon>
        <taxon>Dikarya</taxon>
        <taxon>Ascomycota</taxon>
        <taxon>Pezizomycotina</taxon>
        <taxon>Dothideomycetes</taxon>
        <taxon>Dothideomycetidae</taxon>
        <taxon>Mycosphaerellales</taxon>
        <taxon>Mycosphaerellaceae</taxon>
        <taxon>Zymoseptoria</taxon>
    </lineage>
</organism>
<dbReference type="Gene3D" id="2.40.70.10">
    <property type="entry name" value="Acid Proteases"/>
    <property type="match status" value="1"/>
</dbReference>
<dbReference type="InterPro" id="IPR021109">
    <property type="entry name" value="Peptidase_aspartic_dom_sf"/>
</dbReference>